<evidence type="ECO:0000256" key="3">
    <source>
        <dbReference type="ARBA" id="ARBA00022605"/>
    </source>
</evidence>
<dbReference type="GO" id="GO:0051287">
    <property type="term" value="F:NAD binding"/>
    <property type="evidence" value="ECO:0007669"/>
    <property type="project" value="UniProtKB-UniRule"/>
</dbReference>
<name>A0A7Z0TBF8_9FUSO</name>
<dbReference type="InterPro" id="IPR022663">
    <property type="entry name" value="DapB_C"/>
</dbReference>
<accession>A0A7Z0TBF8</accession>
<evidence type="ECO:0000256" key="10">
    <source>
        <dbReference type="NCBIfam" id="TIGR00036"/>
    </source>
</evidence>
<dbReference type="GO" id="GO:0016726">
    <property type="term" value="F:oxidoreductase activity, acting on CH or CH2 groups, NAD or NADP as acceptor"/>
    <property type="evidence" value="ECO:0007669"/>
    <property type="project" value="UniProtKB-UniRule"/>
</dbReference>
<dbReference type="AlphaFoldDB" id="A0A7Z0TBF8"/>
<feature type="binding site" evidence="9">
    <location>
        <begin position="101"/>
        <end position="104"/>
    </location>
    <ligand>
        <name>NAD(+)</name>
        <dbReference type="ChEBI" id="CHEBI:57540"/>
    </ligand>
</feature>
<evidence type="ECO:0000256" key="7">
    <source>
        <dbReference type="ARBA" id="ARBA00023027"/>
    </source>
</evidence>
<comment type="similarity">
    <text evidence="1 9">Belongs to the DapB family.</text>
</comment>
<comment type="subunit">
    <text evidence="9">Homotetramer.</text>
</comment>
<comment type="catalytic activity">
    <reaction evidence="9">
        <text>(S)-2,3,4,5-tetrahydrodipicolinate + NAD(+) + H2O = (2S,4S)-4-hydroxy-2,3,4,5-tetrahydrodipicolinate + NADH + H(+)</text>
        <dbReference type="Rhea" id="RHEA:35323"/>
        <dbReference type="ChEBI" id="CHEBI:15377"/>
        <dbReference type="ChEBI" id="CHEBI:15378"/>
        <dbReference type="ChEBI" id="CHEBI:16845"/>
        <dbReference type="ChEBI" id="CHEBI:57540"/>
        <dbReference type="ChEBI" id="CHEBI:57945"/>
        <dbReference type="ChEBI" id="CHEBI:67139"/>
        <dbReference type="EC" id="1.17.1.8"/>
    </reaction>
</comment>
<dbReference type="OrthoDB" id="9790352at2"/>
<dbReference type="NCBIfam" id="TIGR00036">
    <property type="entry name" value="dapB"/>
    <property type="match status" value="1"/>
</dbReference>
<protein>
    <recommendedName>
        <fullName evidence="9 10">4-hydroxy-tetrahydrodipicolinate reductase</fullName>
        <shortName evidence="9">HTPA reductase</shortName>
        <ecNumber evidence="9 10">1.17.1.8</ecNumber>
    </recommendedName>
</protein>
<dbReference type="InterPro" id="IPR022664">
    <property type="entry name" value="DapB_N_CS"/>
</dbReference>
<keyword evidence="3 9" id="KW-0028">Amino-acid biosynthesis</keyword>
<feature type="active site" description="Proton donor/acceptor" evidence="9">
    <location>
        <position position="133"/>
    </location>
</feature>
<evidence type="ECO:0000313" key="14">
    <source>
        <dbReference type="Proteomes" id="UP000526184"/>
    </source>
</evidence>
<gene>
    <name evidence="9" type="primary">dapB</name>
    <name evidence="13" type="ORF">HP397_00585</name>
</gene>
<feature type="binding site" evidence="9">
    <location>
        <begin position="77"/>
        <end position="79"/>
    </location>
    <ligand>
        <name>NAD(+)</name>
        <dbReference type="ChEBI" id="CHEBI:57540"/>
    </ligand>
</feature>
<feature type="binding site" evidence="9">
    <location>
        <begin position="143"/>
        <end position="144"/>
    </location>
    <ligand>
        <name>(S)-2,3,4,5-tetrahydrodipicolinate</name>
        <dbReference type="ChEBI" id="CHEBI:16845"/>
    </ligand>
</feature>
<organism evidence="13 14">
    <name type="scientific">Streptobacillus felis</name>
    <dbReference type="NCBI Taxonomy" id="1384509"/>
    <lineage>
        <taxon>Bacteria</taxon>
        <taxon>Fusobacteriati</taxon>
        <taxon>Fusobacteriota</taxon>
        <taxon>Fusobacteriia</taxon>
        <taxon>Fusobacteriales</taxon>
        <taxon>Leptotrichiaceae</taxon>
        <taxon>Streptobacillus</taxon>
    </lineage>
</organism>
<comment type="function">
    <text evidence="9">Catalyzes the conversion of 4-hydroxy-tetrahydrodipicolinate (HTPA) to tetrahydrodipicolinate.</text>
</comment>
<keyword evidence="6 9" id="KW-0560">Oxidoreductase</keyword>
<dbReference type="GO" id="GO:0008839">
    <property type="term" value="F:4-hydroxy-tetrahydrodipicolinate reductase"/>
    <property type="evidence" value="ECO:0007669"/>
    <property type="project" value="UniProtKB-UniRule"/>
</dbReference>
<keyword evidence="5 9" id="KW-0220">Diaminopimelate biosynthesis</keyword>
<dbReference type="UniPathway" id="UPA00034">
    <property type="reaction ID" value="UER00018"/>
</dbReference>
<evidence type="ECO:0000259" key="12">
    <source>
        <dbReference type="Pfam" id="PF05173"/>
    </source>
</evidence>
<dbReference type="PANTHER" id="PTHR20836:SF7">
    <property type="entry name" value="4-HYDROXY-TETRAHYDRODIPICOLINATE REDUCTASE"/>
    <property type="match status" value="1"/>
</dbReference>
<dbReference type="InterPro" id="IPR023940">
    <property type="entry name" value="DHDPR_bac"/>
</dbReference>
<comment type="caution">
    <text evidence="9">Was originally thought to be a dihydrodipicolinate reductase (DHDPR), catalyzing the conversion of dihydrodipicolinate to tetrahydrodipicolinate. However, it was shown in E.coli that the substrate of the enzymatic reaction is not dihydrodipicolinate (DHDP) but in fact (2S,4S)-4-hydroxy-2,3,4,5-tetrahydrodipicolinic acid (HTPA), the product released by the DapA-catalyzed reaction.</text>
</comment>
<dbReference type="Pfam" id="PF01113">
    <property type="entry name" value="DapB_N"/>
    <property type="match status" value="1"/>
</dbReference>
<feature type="binding site" evidence="9">
    <location>
        <position position="29"/>
    </location>
    <ligand>
        <name>NADP(+)</name>
        <dbReference type="ChEBI" id="CHEBI:58349"/>
    </ligand>
</feature>
<dbReference type="EC" id="1.17.1.8" evidence="9 10"/>
<keyword evidence="4 9" id="KW-0521">NADP</keyword>
<dbReference type="GO" id="GO:0005829">
    <property type="term" value="C:cytosol"/>
    <property type="evidence" value="ECO:0007669"/>
    <property type="project" value="TreeGrafter"/>
</dbReference>
<dbReference type="PIRSF" id="PIRSF000161">
    <property type="entry name" value="DHPR"/>
    <property type="match status" value="1"/>
</dbReference>
<dbReference type="GO" id="GO:0019877">
    <property type="term" value="P:diaminopimelate biosynthetic process"/>
    <property type="evidence" value="ECO:0007669"/>
    <property type="project" value="UniProtKB-UniRule"/>
</dbReference>
<feature type="domain" description="Dihydrodipicolinate reductase C-terminal" evidence="12">
    <location>
        <begin position="107"/>
        <end position="238"/>
    </location>
</feature>
<dbReference type="InterPro" id="IPR000846">
    <property type="entry name" value="DapB_N"/>
</dbReference>
<comment type="caution">
    <text evidence="13">The sequence shown here is derived from an EMBL/GenBank/DDBJ whole genome shotgun (WGS) entry which is preliminary data.</text>
</comment>
<comment type="catalytic activity">
    <reaction evidence="9">
        <text>(S)-2,3,4,5-tetrahydrodipicolinate + NADP(+) + H2O = (2S,4S)-4-hydroxy-2,3,4,5-tetrahydrodipicolinate + NADPH + H(+)</text>
        <dbReference type="Rhea" id="RHEA:35331"/>
        <dbReference type="ChEBI" id="CHEBI:15377"/>
        <dbReference type="ChEBI" id="CHEBI:15378"/>
        <dbReference type="ChEBI" id="CHEBI:16845"/>
        <dbReference type="ChEBI" id="CHEBI:57783"/>
        <dbReference type="ChEBI" id="CHEBI:58349"/>
        <dbReference type="ChEBI" id="CHEBI:67139"/>
        <dbReference type="EC" id="1.17.1.8"/>
    </reaction>
</comment>
<dbReference type="EMBL" id="JABMKT010000001">
    <property type="protein sequence ID" value="NYV27323.1"/>
    <property type="molecule type" value="Genomic_DNA"/>
</dbReference>
<comment type="pathway">
    <text evidence="9">Amino-acid biosynthesis; L-lysine biosynthesis via DAP pathway; (S)-tetrahydrodipicolinate from L-aspartate: step 4/4.</text>
</comment>
<comment type="caution">
    <text evidence="9">Lacks conserved residue(s) required for the propagation of feature annotation.</text>
</comment>
<dbReference type="PROSITE" id="PS01298">
    <property type="entry name" value="DAPB"/>
    <property type="match status" value="1"/>
</dbReference>
<evidence type="ECO:0000256" key="5">
    <source>
        <dbReference type="ARBA" id="ARBA00022915"/>
    </source>
</evidence>
<dbReference type="Gene3D" id="3.30.360.10">
    <property type="entry name" value="Dihydrodipicolinate Reductase, domain 2"/>
    <property type="match status" value="1"/>
</dbReference>
<evidence type="ECO:0000256" key="9">
    <source>
        <dbReference type="HAMAP-Rule" id="MF_00102"/>
    </source>
</evidence>
<keyword evidence="14" id="KW-1185">Reference proteome</keyword>
<proteinExistence type="inferred from homology"/>
<dbReference type="GO" id="GO:0009089">
    <property type="term" value="P:lysine biosynthetic process via diaminopimelate"/>
    <property type="evidence" value="ECO:0007669"/>
    <property type="project" value="UniProtKB-UniRule"/>
</dbReference>
<reference evidence="13 14" key="1">
    <citation type="submission" date="2020-05" db="EMBL/GenBank/DDBJ databases">
        <title>Streptobacillus felis strain LHL191014123.</title>
        <authorList>
            <person name="Fawzy A."/>
            <person name="Rau J."/>
            <person name="Risse K."/>
            <person name="Schauerte N."/>
            <person name="Geiger C."/>
            <person name="Blom J."/>
            <person name="Imirzalioglu C."/>
            <person name="Falgenhauer J."/>
            <person name="Bach A."/>
            <person name="Herden C."/>
            <person name="Eisenberg T."/>
        </authorList>
    </citation>
    <scope>NUCLEOTIDE SEQUENCE [LARGE SCALE GENOMIC DNA]</scope>
    <source>
        <strain evidence="13 14">LHL191014123</strain>
    </source>
</reference>
<dbReference type="HAMAP" id="MF_00102">
    <property type="entry name" value="DapB"/>
    <property type="match status" value="1"/>
</dbReference>
<dbReference type="PANTHER" id="PTHR20836">
    <property type="entry name" value="DIHYDRODIPICOLINATE REDUCTASE"/>
    <property type="match status" value="1"/>
</dbReference>
<dbReference type="GO" id="GO:0050661">
    <property type="term" value="F:NADP binding"/>
    <property type="evidence" value="ECO:0007669"/>
    <property type="project" value="UniProtKB-UniRule"/>
</dbReference>
<evidence type="ECO:0000256" key="8">
    <source>
        <dbReference type="ARBA" id="ARBA00023154"/>
    </source>
</evidence>
<dbReference type="Proteomes" id="UP000526184">
    <property type="component" value="Unassembled WGS sequence"/>
</dbReference>
<feature type="binding site" evidence="9">
    <location>
        <position position="134"/>
    </location>
    <ligand>
        <name>(S)-2,3,4,5-tetrahydrodipicolinate</name>
        <dbReference type="ChEBI" id="CHEBI:16845"/>
    </ligand>
</feature>
<evidence type="ECO:0000256" key="2">
    <source>
        <dbReference type="ARBA" id="ARBA00022490"/>
    </source>
</evidence>
<evidence type="ECO:0000256" key="6">
    <source>
        <dbReference type="ARBA" id="ARBA00023002"/>
    </source>
</evidence>
<keyword evidence="7 9" id="KW-0520">NAD</keyword>
<feature type="domain" description="Dihydrodipicolinate reductase N-terminal" evidence="11">
    <location>
        <begin position="1"/>
        <end position="103"/>
    </location>
</feature>
<evidence type="ECO:0000256" key="4">
    <source>
        <dbReference type="ARBA" id="ARBA00022857"/>
    </source>
</evidence>
<dbReference type="Pfam" id="PF05173">
    <property type="entry name" value="DapB_C"/>
    <property type="match status" value="1"/>
</dbReference>
<dbReference type="SUPFAM" id="SSF55347">
    <property type="entry name" value="Glyceraldehyde-3-phosphate dehydrogenase-like, C-terminal domain"/>
    <property type="match status" value="1"/>
</dbReference>
<evidence type="ECO:0000313" key="13">
    <source>
        <dbReference type="EMBL" id="NYV27323.1"/>
    </source>
</evidence>
<dbReference type="SUPFAM" id="SSF51735">
    <property type="entry name" value="NAD(P)-binding Rossmann-fold domains"/>
    <property type="match status" value="1"/>
</dbReference>
<feature type="active site" description="Proton donor" evidence="9">
    <location>
        <position position="137"/>
    </location>
</feature>
<dbReference type="FunFam" id="3.30.360.10:FF:000009">
    <property type="entry name" value="4-hydroxy-tetrahydrodipicolinate reductase"/>
    <property type="match status" value="1"/>
</dbReference>
<dbReference type="Gene3D" id="3.40.50.720">
    <property type="entry name" value="NAD(P)-binding Rossmann-like Domain"/>
    <property type="match status" value="1"/>
</dbReference>
<evidence type="ECO:0000256" key="1">
    <source>
        <dbReference type="ARBA" id="ARBA00006642"/>
    </source>
</evidence>
<comment type="subcellular location">
    <subcellularLocation>
        <location evidence="9">Cytoplasm</location>
    </subcellularLocation>
</comment>
<evidence type="ECO:0000259" key="11">
    <source>
        <dbReference type="Pfam" id="PF01113"/>
    </source>
</evidence>
<keyword evidence="2 9" id="KW-0963">Cytoplasm</keyword>
<keyword evidence="8 9" id="KW-0457">Lysine biosynthesis</keyword>
<sequence length="238" mass="26683">MKVLLIGAGVMSEYLITSIKEKGYEFIGRVDLFGNGEFDSFSSVDKDFDVIIDFSNHLLTKDVLNFAMNKKKNVLIATTGQTDEEMEIIKEASEKIAILKSTNTSFGVNALNKIVEYATKILNEFDIELVEAHHNRKVDAPSGTAETLLDIIDESLGEKRDRVYGRRNEKREKKEIGVHSIRGGNIVGEHNVIYSKGDEIIEIKHSALSRKIFSDGAVNIVEKLVKLENGLFNMKDVM</sequence>
<dbReference type="InterPro" id="IPR036291">
    <property type="entry name" value="NAD(P)-bd_dom_sf"/>
</dbReference>
<dbReference type="RefSeq" id="WP_067321022.1">
    <property type="nucleotide sequence ID" value="NZ_CBCRWS010000001.1"/>
</dbReference>